<dbReference type="Pfam" id="PF01381">
    <property type="entry name" value="HTH_3"/>
    <property type="match status" value="1"/>
</dbReference>
<evidence type="ECO:0000313" key="3">
    <source>
        <dbReference type="EMBL" id="MBR7827807.1"/>
    </source>
</evidence>
<dbReference type="EMBL" id="JAGSOH010000042">
    <property type="protein sequence ID" value="MBR7827807.1"/>
    <property type="molecule type" value="Genomic_DNA"/>
</dbReference>
<dbReference type="CDD" id="cd00093">
    <property type="entry name" value="HTH_XRE"/>
    <property type="match status" value="1"/>
</dbReference>
<proteinExistence type="predicted"/>
<dbReference type="Gene3D" id="1.10.260.40">
    <property type="entry name" value="lambda repressor-like DNA-binding domains"/>
    <property type="match status" value="1"/>
</dbReference>
<accession>A0A941EAT6</accession>
<evidence type="ECO:0000313" key="4">
    <source>
        <dbReference type="Proteomes" id="UP000676325"/>
    </source>
</evidence>
<dbReference type="InterPro" id="IPR001387">
    <property type="entry name" value="Cro/C1-type_HTH"/>
</dbReference>
<organism evidence="3 4">
    <name type="scientific">Actinospica acidithermotolerans</name>
    <dbReference type="NCBI Taxonomy" id="2828514"/>
    <lineage>
        <taxon>Bacteria</taxon>
        <taxon>Bacillati</taxon>
        <taxon>Actinomycetota</taxon>
        <taxon>Actinomycetes</taxon>
        <taxon>Catenulisporales</taxon>
        <taxon>Actinospicaceae</taxon>
        <taxon>Actinospica</taxon>
    </lineage>
</organism>
<sequence length="114" mass="12425">MVKARRTGLTRRRRAVGLSQQDLADRLRVDVRSVGRWDAGTGEPQPWLRVSLARALEITAVELEVLLCGDHTAALDQAPAQAIGRSADAAGAWAQRDRRVGCRPGTDRSSPCPR</sequence>
<name>A0A941EAT6_9ACTN</name>
<dbReference type="AlphaFoldDB" id="A0A941EAT6"/>
<evidence type="ECO:0000259" key="2">
    <source>
        <dbReference type="PROSITE" id="PS50943"/>
    </source>
</evidence>
<keyword evidence="4" id="KW-1185">Reference proteome</keyword>
<dbReference type="GO" id="GO:0003677">
    <property type="term" value="F:DNA binding"/>
    <property type="evidence" value="ECO:0007669"/>
    <property type="project" value="InterPro"/>
</dbReference>
<comment type="caution">
    <text evidence="3">The sequence shown here is derived from an EMBL/GenBank/DDBJ whole genome shotgun (WGS) entry which is preliminary data.</text>
</comment>
<dbReference type="Proteomes" id="UP000676325">
    <property type="component" value="Unassembled WGS sequence"/>
</dbReference>
<dbReference type="InterPro" id="IPR010982">
    <property type="entry name" value="Lambda_DNA-bd_dom_sf"/>
</dbReference>
<protein>
    <submittedName>
        <fullName evidence="3">Helix-turn-helix domain-containing protein</fullName>
    </submittedName>
</protein>
<dbReference type="SUPFAM" id="SSF47413">
    <property type="entry name" value="lambda repressor-like DNA-binding domains"/>
    <property type="match status" value="1"/>
</dbReference>
<feature type="domain" description="HTH cro/C1-type" evidence="2">
    <location>
        <begin position="9"/>
        <end position="63"/>
    </location>
</feature>
<evidence type="ECO:0000256" key="1">
    <source>
        <dbReference type="SAM" id="MobiDB-lite"/>
    </source>
</evidence>
<dbReference type="PROSITE" id="PS50943">
    <property type="entry name" value="HTH_CROC1"/>
    <property type="match status" value="1"/>
</dbReference>
<dbReference type="RefSeq" id="WP_212518949.1">
    <property type="nucleotide sequence ID" value="NZ_JAGSOH010000042.1"/>
</dbReference>
<gene>
    <name evidence="3" type="ORF">KDK95_15920</name>
</gene>
<reference evidence="3" key="1">
    <citation type="submission" date="2021-04" db="EMBL/GenBank/DDBJ databases">
        <title>Genome based classification of Actinospica acidithermotolerans sp. nov., an actinobacterium isolated from an Indonesian hot spring.</title>
        <authorList>
            <person name="Kusuma A.B."/>
            <person name="Putra K.E."/>
            <person name="Nafisah S."/>
            <person name="Loh J."/>
            <person name="Nouioui I."/>
            <person name="Goodfellow M."/>
        </authorList>
    </citation>
    <scope>NUCLEOTIDE SEQUENCE</scope>
    <source>
        <strain evidence="3">MGRD01-02</strain>
    </source>
</reference>
<feature type="region of interest" description="Disordered" evidence="1">
    <location>
        <begin position="94"/>
        <end position="114"/>
    </location>
</feature>